<feature type="transmembrane region" description="Helical" evidence="1">
    <location>
        <begin position="23"/>
        <end position="46"/>
    </location>
</feature>
<evidence type="ECO:0000313" key="3">
    <source>
        <dbReference type="Proteomes" id="UP000034448"/>
    </source>
</evidence>
<name>A0A0G0FJI7_9BACT</name>
<protein>
    <recommendedName>
        <fullName evidence="4">Integral membrane protein</fullName>
    </recommendedName>
</protein>
<proteinExistence type="predicted"/>
<evidence type="ECO:0000256" key="1">
    <source>
        <dbReference type="SAM" id="Phobius"/>
    </source>
</evidence>
<sequence length="209" mass="23481">MNKRVVPIREAIKFGWENAKKNIIFFLKVFGILVLIGIAPQAINYLWQDQPIFLVVILSIVLGVVRLITDLGLLKISLDFADSKTPTFATLFLYTNWRTLLNFLAAGFLYNIIVAIGLILLVVPGIYFAIRFQYFGYLIADKNLGPIQAFKESTQLTVGVKWGLFKFGFLLGLINILGFLALIVGLILTIPTSMVANGYMFRKLQRDTA</sequence>
<feature type="transmembrane region" description="Helical" evidence="1">
    <location>
        <begin position="169"/>
        <end position="196"/>
    </location>
</feature>
<dbReference type="AlphaFoldDB" id="A0A0G0FJI7"/>
<feature type="transmembrane region" description="Helical" evidence="1">
    <location>
        <begin position="108"/>
        <end position="130"/>
    </location>
</feature>
<feature type="transmembrane region" description="Helical" evidence="1">
    <location>
        <begin position="52"/>
        <end position="74"/>
    </location>
</feature>
<dbReference type="InterPro" id="IPR010380">
    <property type="entry name" value="DUF975"/>
</dbReference>
<evidence type="ECO:0000313" key="2">
    <source>
        <dbReference type="EMBL" id="KKQ13810.1"/>
    </source>
</evidence>
<dbReference type="PANTHER" id="PTHR40076">
    <property type="entry name" value="MEMBRANE PROTEIN-RELATED"/>
    <property type="match status" value="1"/>
</dbReference>
<dbReference type="Proteomes" id="UP000034448">
    <property type="component" value="Unassembled WGS sequence"/>
</dbReference>
<dbReference type="PANTHER" id="PTHR40076:SF1">
    <property type="entry name" value="MEMBRANE PROTEIN"/>
    <property type="match status" value="1"/>
</dbReference>
<keyword evidence="1" id="KW-1133">Transmembrane helix</keyword>
<keyword evidence="1" id="KW-0812">Transmembrane</keyword>
<evidence type="ECO:0008006" key="4">
    <source>
        <dbReference type="Google" id="ProtNLM"/>
    </source>
</evidence>
<dbReference type="EMBL" id="LBSJ01000044">
    <property type="protein sequence ID" value="KKQ13810.1"/>
    <property type="molecule type" value="Genomic_DNA"/>
</dbReference>
<comment type="caution">
    <text evidence="2">The sequence shown here is derived from an EMBL/GenBank/DDBJ whole genome shotgun (WGS) entry which is preliminary data.</text>
</comment>
<reference evidence="2 3" key="1">
    <citation type="journal article" date="2015" name="Nature">
        <title>rRNA introns, odd ribosomes, and small enigmatic genomes across a large radiation of phyla.</title>
        <authorList>
            <person name="Brown C.T."/>
            <person name="Hug L.A."/>
            <person name="Thomas B.C."/>
            <person name="Sharon I."/>
            <person name="Castelle C.J."/>
            <person name="Singh A."/>
            <person name="Wilkins M.J."/>
            <person name="Williams K.H."/>
            <person name="Banfield J.F."/>
        </authorList>
    </citation>
    <scope>NUCLEOTIDE SEQUENCE [LARGE SCALE GENOMIC DNA]</scope>
</reference>
<keyword evidence="1" id="KW-0472">Membrane</keyword>
<organism evidence="2 3">
    <name type="scientific">Candidatus Daviesbacteria bacterium GW2011_GWA1_36_8</name>
    <dbReference type="NCBI Taxonomy" id="1618417"/>
    <lineage>
        <taxon>Bacteria</taxon>
        <taxon>Candidatus Daviesiibacteriota</taxon>
    </lineage>
</organism>
<gene>
    <name evidence="2" type="ORF">US28_C0044G0013</name>
</gene>
<accession>A0A0G0FJI7</accession>